<dbReference type="SUPFAM" id="SSF52402">
    <property type="entry name" value="Adenine nucleotide alpha hydrolases-like"/>
    <property type="match status" value="1"/>
</dbReference>
<dbReference type="AlphaFoldDB" id="A0A1F4T4Q6"/>
<dbReference type="CDD" id="cd01997">
    <property type="entry name" value="GMP_synthase_C"/>
    <property type="match status" value="1"/>
</dbReference>
<evidence type="ECO:0000259" key="11">
    <source>
        <dbReference type="PROSITE" id="PS51553"/>
    </source>
</evidence>
<dbReference type="GO" id="GO:0005524">
    <property type="term" value="F:ATP binding"/>
    <property type="evidence" value="ECO:0007669"/>
    <property type="project" value="UniProtKB-UniRule"/>
</dbReference>
<dbReference type="InterPro" id="IPR022955">
    <property type="entry name" value="GMP_synthase"/>
</dbReference>
<dbReference type="InterPro" id="IPR014729">
    <property type="entry name" value="Rossmann-like_a/b/a_fold"/>
</dbReference>
<dbReference type="PRINTS" id="PR00099">
    <property type="entry name" value="CPSGATASE"/>
</dbReference>
<feature type="domain" description="GMPS ATP-PPase" evidence="11">
    <location>
        <begin position="199"/>
        <end position="394"/>
    </location>
</feature>
<dbReference type="GO" id="GO:0003921">
    <property type="term" value="F:GMP synthase activity"/>
    <property type="evidence" value="ECO:0007669"/>
    <property type="project" value="InterPro"/>
</dbReference>
<evidence type="ECO:0000256" key="10">
    <source>
        <dbReference type="PROSITE-ProRule" id="PRU00886"/>
    </source>
</evidence>
<evidence type="ECO:0000313" key="13">
    <source>
        <dbReference type="Proteomes" id="UP000178602"/>
    </source>
</evidence>
<comment type="subunit">
    <text evidence="9">Homodimer.</text>
</comment>
<dbReference type="EMBL" id="MEUG01000001">
    <property type="protein sequence ID" value="OGC27704.1"/>
    <property type="molecule type" value="Genomic_DNA"/>
</dbReference>
<dbReference type="Pfam" id="PF00958">
    <property type="entry name" value="GMP_synt_C"/>
    <property type="match status" value="1"/>
</dbReference>
<dbReference type="FunFam" id="3.40.50.620:FF:000001">
    <property type="entry name" value="GMP synthase [glutamine-hydrolyzing]"/>
    <property type="match status" value="1"/>
</dbReference>
<dbReference type="Pfam" id="PF02540">
    <property type="entry name" value="NAD_synthase"/>
    <property type="match status" value="1"/>
</dbReference>
<dbReference type="FunFam" id="3.40.50.880:FF:000001">
    <property type="entry name" value="GMP synthase [glutamine-hydrolyzing]"/>
    <property type="match status" value="1"/>
</dbReference>
<keyword evidence="3 9" id="KW-0436">Ligase</keyword>
<evidence type="ECO:0000256" key="5">
    <source>
        <dbReference type="ARBA" id="ARBA00022749"/>
    </source>
</evidence>
<comment type="catalytic activity">
    <reaction evidence="9">
        <text>XMP + L-glutamine + ATP + H2O = GMP + L-glutamate + AMP + diphosphate + 2 H(+)</text>
        <dbReference type="Rhea" id="RHEA:11680"/>
        <dbReference type="ChEBI" id="CHEBI:15377"/>
        <dbReference type="ChEBI" id="CHEBI:15378"/>
        <dbReference type="ChEBI" id="CHEBI:29985"/>
        <dbReference type="ChEBI" id="CHEBI:30616"/>
        <dbReference type="ChEBI" id="CHEBI:33019"/>
        <dbReference type="ChEBI" id="CHEBI:57464"/>
        <dbReference type="ChEBI" id="CHEBI:58115"/>
        <dbReference type="ChEBI" id="CHEBI:58359"/>
        <dbReference type="ChEBI" id="CHEBI:456215"/>
        <dbReference type="EC" id="6.3.5.2"/>
    </reaction>
</comment>
<dbReference type="CDD" id="cd01742">
    <property type="entry name" value="GATase1_GMP_Synthase"/>
    <property type="match status" value="1"/>
</dbReference>
<dbReference type="InterPro" id="IPR025777">
    <property type="entry name" value="GMPS_ATP_PPase_dom"/>
</dbReference>
<dbReference type="Proteomes" id="UP000178602">
    <property type="component" value="Unassembled WGS sequence"/>
</dbReference>
<dbReference type="HAMAP" id="MF_00344">
    <property type="entry name" value="GMP_synthase"/>
    <property type="match status" value="1"/>
</dbReference>
<comment type="function">
    <text evidence="1 9">Catalyzes the synthesis of GMP from XMP.</text>
</comment>
<organism evidence="12 13">
    <name type="scientific">candidate division WOR-1 bacterium RIFOXYC12_FULL_54_18</name>
    <dbReference type="NCBI Taxonomy" id="1802584"/>
    <lineage>
        <taxon>Bacteria</taxon>
        <taxon>Bacillati</taxon>
        <taxon>Saganbacteria</taxon>
    </lineage>
</organism>
<dbReference type="NCBIfam" id="TIGR00884">
    <property type="entry name" value="guaA_Cterm"/>
    <property type="match status" value="1"/>
</dbReference>
<name>A0A1F4T4Q6_UNCSA</name>
<comment type="caution">
    <text evidence="12">The sequence shown here is derived from an EMBL/GenBank/DDBJ whole genome shotgun (WGS) entry which is preliminary data.</text>
</comment>
<dbReference type="FunFam" id="3.30.300.10:FF:000002">
    <property type="entry name" value="GMP synthase [glutamine-hydrolyzing]"/>
    <property type="match status" value="1"/>
</dbReference>
<evidence type="ECO:0000256" key="2">
    <source>
        <dbReference type="ARBA" id="ARBA00005153"/>
    </source>
</evidence>
<dbReference type="GO" id="GO:0005829">
    <property type="term" value="C:cytosol"/>
    <property type="evidence" value="ECO:0007669"/>
    <property type="project" value="TreeGrafter"/>
</dbReference>
<dbReference type="Gene3D" id="3.30.300.10">
    <property type="match status" value="1"/>
</dbReference>
<evidence type="ECO:0000256" key="6">
    <source>
        <dbReference type="ARBA" id="ARBA00022755"/>
    </source>
</evidence>
<dbReference type="Gene3D" id="3.40.50.880">
    <property type="match status" value="1"/>
</dbReference>
<evidence type="ECO:0000256" key="3">
    <source>
        <dbReference type="ARBA" id="ARBA00022598"/>
    </source>
</evidence>
<feature type="active site" evidence="9">
    <location>
        <position position="174"/>
    </location>
</feature>
<feature type="active site" description="Nucleophile" evidence="9">
    <location>
        <position position="85"/>
    </location>
</feature>
<dbReference type="InterPro" id="IPR029062">
    <property type="entry name" value="Class_I_gatase-like"/>
</dbReference>
<dbReference type="PROSITE" id="PS51273">
    <property type="entry name" value="GATASE_TYPE_1"/>
    <property type="match status" value="1"/>
</dbReference>
<dbReference type="SUPFAM" id="SSF54810">
    <property type="entry name" value="GMP synthetase C-terminal dimerisation domain"/>
    <property type="match status" value="1"/>
</dbReference>
<keyword evidence="7 9" id="KW-0067">ATP-binding</keyword>
<dbReference type="Pfam" id="PF00117">
    <property type="entry name" value="GATase"/>
    <property type="match status" value="1"/>
</dbReference>
<keyword evidence="6 9" id="KW-0658">Purine biosynthesis</keyword>
<evidence type="ECO:0000256" key="4">
    <source>
        <dbReference type="ARBA" id="ARBA00022741"/>
    </source>
</evidence>
<dbReference type="InterPro" id="IPR017926">
    <property type="entry name" value="GATASE"/>
</dbReference>
<reference evidence="12 13" key="1">
    <citation type="journal article" date="2016" name="Nat. Commun.">
        <title>Thousands of microbial genomes shed light on interconnected biogeochemical processes in an aquifer system.</title>
        <authorList>
            <person name="Anantharaman K."/>
            <person name="Brown C.T."/>
            <person name="Hug L.A."/>
            <person name="Sharon I."/>
            <person name="Castelle C.J."/>
            <person name="Probst A.J."/>
            <person name="Thomas B.C."/>
            <person name="Singh A."/>
            <person name="Wilkins M.J."/>
            <person name="Karaoz U."/>
            <person name="Brodie E.L."/>
            <person name="Williams K.H."/>
            <person name="Hubbard S.S."/>
            <person name="Banfield J.F."/>
        </authorList>
    </citation>
    <scope>NUCLEOTIDE SEQUENCE [LARGE SCALE GENOMIC DNA]</scope>
</reference>
<dbReference type="SUPFAM" id="SSF52317">
    <property type="entry name" value="Class I glutamine amidotransferase-like"/>
    <property type="match status" value="1"/>
</dbReference>
<dbReference type="PANTHER" id="PTHR11922">
    <property type="entry name" value="GMP SYNTHASE-RELATED"/>
    <property type="match status" value="1"/>
</dbReference>
<accession>A0A1F4T4Q6</accession>
<dbReference type="PRINTS" id="PR00096">
    <property type="entry name" value="GATASE"/>
</dbReference>
<evidence type="ECO:0000256" key="9">
    <source>
        <dbReference type="HAMAP-Rule" id="MF_00344"/>
    </source>
</evidence>
<keyword evidence="4 9" id="KW-0547">Nucleotide-binding</keyword>
<keyword evidence="8 9" id="KW-0315">Glutamine amidotransferase</keyword>
<dbReference type="PRINTS" id="PR00097">
    <property type="entry name" value="ANTSNTHASEII"/>
</dbReference>
<feature type="binding site" evidence="10">
    <location>
        <begin position="226"/>
        <end position="232"/>
    </location>
    <ligand>
        <name>ATP</name>
        <dbReference type="ChEBI" id="CHEBI:30616"/>
    </ligand>
</feature>
<dbReference type="InterPro" id="IPR004739">
    <property type="entry name" value="GMP_synth_GATase"/>
</dbReference>
<protein>
    <recommendedName>
        <fullName evidence="9">GMP synthase [glutamine-hydrolyzing]</fullName>
        <ecNumber evidence="9">6.3.5.2</ecNumber>
    </recommendedName>
    <alternativeName>
        <fullName evidence="9">GMP synthetase</fullName>
    </alternativeName>
    <alternativeName>
        <fullName evidence="9">Glutamine amidotransferase</fullName>
    </alternativeName>
</protein>
<dbReference type="InterPro" id="IPR001674">
    <property type="entry name" value="GMP_synth_C"/>
</dbReference>
<evidence type="ECO:0000256" key="1">
    <source>
        <dbReference type="ARBA" id="ARBA00002332"/>
    </source>
</evidence>
<dbReference type="PROSITE" id="PS51553">
    <property type="entry name" value="GMPS_ATP_PPASE"/>
    <property type="match status" value="1"/>
</dbReference>
<dbReference type="NCBIfam" id="TIGR00888">
    <property type="entry name" value="guaA_Nterm"/>
    <property type="match status" value="1"/>
</dbReference>
<sequence length="519" mass="57841">MAKQKHDLIAVLDFGAQYSLLIARRVRECNVYCEVFPHDISVDELLKKEVKGVIISGGPASVYEEGAPKADPRLWQSGIPILGICYGMQLLAKELGGEVKEGKKREYGKADLTIDDQTNIFAGLDTNLQCWMSHGDTVMKLPSGFKQIAHTDNTKYAAAGDPGRKIFGVQFHPEVVHTPKGIEVIKNFAYVVCGCQPTWTTANFIEEQIKLIREKVGKETVLLALSGGVDSTTVAALMHKAIGEQLVCMFIDQGFMRKNEAKKIDDLFVNRFKVNFHNINASVRFFDRLKGVVDPEKKRMIIGENFIRTFEEEAKKLGRIPFLAQGTLYPDVIESAVPGTTTGKAAKKIKTHHNVGGLPEKMGFKLIEPLRLLFKDEVRALGRELGVPDEIISRQPFPGPGLAIRIIGEVTPERVKILQVVDDIIVSEVKKAGLYKELWQSFGVLLPIRTVGVMGDKRTYLNTIAVRAVTSKDAMTADWARLPYELLEIISNRIINETPEVNRVVYDISSKPPATIEWE</sequence>
<dbReference type="UniPathway" id="UPA00189">
    <property type="reaction ID" value="UER00296"/>
</dbReference>
<gene>
    <name evidence="9" type="primary">guaA</name>
    <name evidence="12" type="ORF">A3K49_01645</name>
</gene>
<proteinExistence type="inferred from homology"/>
<feature type="active site" evidence="9">
    <location>
        <position position="172"/>
    </location>
</feature>
<dbReference type="NCBIfam" id="NF000848">
    <property type="entry name" value="PRK00074.1"/>
    <property type="match status" value="1"/>
</dbReference>
<dbReference type="Gene3D" id="3.40.50.620">
    <property type="entry name" value="HUPs"/>
    <property type="match status" value="1"/>
</dbReference>
<dbReference type="InterPro" id="IPR022310">
    <property type="entry name" value="NAD/GMP_synthase"/>
</dbReference>
<keyword evidence="5 9" id="KW-0332">GMP biosynthesis</keyword>
<dbReference type="EC" id="6.3.5.2" evidence="9"/>
<comment type="pathway">
    <text evidence="2 9">Purine metabolism; GMP biosynthesis; GMP from XMP (L-Gln route): step 1/1.</text>
</comment>
<dbReference type="PANTHER" id="PTHR11922:SF2">
    <property type="entry name" value="GMP SYNTHASE [GLUTAMINE-HYDROLYZING]"/>
    <property type="match status" value="1"/>
</dbReference>
<evidence type="ECO:0000313" key="12">
    <source>
        <dbReference type="EMBL" id="OGC27704.1"/>
    </source>
</evidence>
<evidence type="ECO:0000256" key="7">
    <source>
        <dbReference type="ARBA" id="ARBA00022840"/>
    </source>
</evidence>
<evidence type="ECO:0000256" key="8">
    <source>
        <dbReference type="ARBA" id="ARBA00022962"/>
    </source>
</evidence>